<dbReference type="AlphaFoldDB" id="A0A544QTL9"/>
<dbReference type="EMBL" id="SGJB01000017">
    <property type="protein sequence ID" value="TQQ84041.1"/>
    <property type="molecule type" value="Genomic_DNA"/>
</dbReference>
<proteinExistence type="predicted"/>
<accession>A0A544QTL9</accession>
<sequence length="355" mass="41469">MYKLLIFYYNNELIPVLENADLISNNISDINVISFQDVNNSFQDKRIRFTNIDYLYESILNSDIIWIFDSKETGNIDIYIDNCISIAMNHNKEIIWGSSKNISNELSKYDLLKDITIVNSNLEYNLDSKNELLDIDTPIVFILGLSENTNKYATLLKIHKDLKKNNFDVYSLSARNSKDFNDINILPKFIYDKTISLSDKILLFNHYIYMLEKTYKPEIILIEIPGGFGVFSKKLTNNFGEFLFIASNALLSDFNILNIPLEDYNQSDFDNMNKFINNRFNLNIDIFNIIPKRLCFAESERTHKFSYLSLDNDIVDKFIEKFDNNQNIFNDNNIKVSLANEIIKVLTYYSSNNLL</sequence>
<name>A0A544QTL9_9FIRM</name>
<gene>
    <name evidence="1" type="ORF">EXD82_08545</name>
</gene>
<dbReference type="InterPro" id="IPR023823">
    <property type="entry name" value="CHP04066_peptide_maturation"/>
</dbReference>
<protein>
    <submittedName>
        <fullName evidence="1">TIGR04066 family peptide maturation system protein</fullName>
    </submittedName>
</protein>
<evidence type="ECO:0000313" key="2">
    <source>
        <dbReference type="Proteomes" id="UP000317863"/>
    </source>
</evidence>
<dbReference type="Proteomes" id="UP000317863">
    <property type="component" value="Unassembled WGS sequence"/>
</dbReference>
<dbReference type="NCBIfam" id="TIGR04066">
    <property type="entry name" value="nat_prod_clost"/>
    <property type="match status" value="1"/>
</dbReference>
<evidence type="ECO:0000313" key="1">
    <source>
        <dbReference type="EMBL" id="TQQ84041.1"/>
    </source>
</evidence>
<dbReference type="RefSeq" id="WP_142536495.1">
    <property type="nucleotide sequence ID" value="NZ_SGJB01000017.1"/>
</dbReference>
<dbReference type="OrthoDB" id="5464925at2"/>
<organism evidence="1 2">
    <name type="scientific">Peptacetobacter hominis</name>
    <dbReference type="NCBI Taxonomy" id="2743610"/>
    <lineage>
        <taxon>Bacteria</taxon>
        <taxon>Bacillati</taxon>
        <taxon>Bacillota</taxon>
        <taxon>Clostridia</taxon>
        <taxon>Peptostreptococcales</taxon>
        <taxon>Peptostreptococcaceae</taxon>
        <taxon>Peptacetobacter</taxon>
    </lineage>
</organism>
<keyword evidence="2" id="KW-1185">Reference proteome</keyword>
<reference evidence="1 2" key="1">
    <citation type="submission" date="2019-02" db="EMBL/GenBank/DDBJ databases">
        <title>Peptostreptococcaceae bacterium ZHW00191 nov., a new bacterium isolated from the human gut.</title>
        <authorList>
            <person name="Zhou H.-W."/>
            <person name="Chen X.-J."/>
        </authorList>
    </citation>
    <scope>NUCLEOTIDE SEQUENCE [LARGE SCALE GENOMIC DNA]</scope>
    <source>
        <strain evidence="1 2">ZHW00191</strain>
    </source>
</reference>
<comment type="caution">
    <text evidence="1">The sequence shown here is derived from an EMBL/GenBank/DDBJ whole genome shotgun (WGS) entry which is preliminary data.</text>
</comment>